<dbReference type="PROSITE" id="PS50088">
    <property type="entry name" value="ANK_REPEAT"/>
    <property type="match status" value="2"/>
</dbReference>
<evidence type="ECO:0000256" key="4">
    <source>
        <dbReference type="SAM" id="MobiDB-lite"/>
    </source>
</evidence>
<keyword evidence="2 3" id="KW-0040">ANK repeat</keyword>
<evidence type="ECO:0000256" key="3">
    <source>
        <dbReference type="PROSITE-ProRule" id="PRU00023"/>
    </source>
</evidence>
<dbReference type="PANTHER" id="PTHR24166">
    <property type="entry name" value="ROLLING PEBBLES, ISOFORM B"/>
    <property type="match status" value="1"/>
</dbReference>
<feature type="repeat" description="ANK" evidence="3">
    <location>
        <begin position="34"/>
        <end position="70"/>
    </location>
</feature>
<dbReference type="SMART" id="SM00248">
    <property type="entry name" value="ANK"/>
    <property type="match status" value="4"/>
</dbReference>
<dbReference type="EMBL" id="JACVVK020000206">
    <property type="protein sequence ID" value="KAK7484660.1"/>
    <property type="molecule type" value="Genomic_DNA"/>
</dbReference>
<feature type="compositionally biased region" description="Low complexity" evidence="4">
    <location>
        <begin position="243"/>
        <end position="258"/>
    </location>
</feature>
<accession>A0ABD0KC19</accession>
<dbReference type="InterPro" id="IPR002110">
    <property type="entry name" value="Ankyrin_rpt"/>
</dbReference>
<organism evidence="5 6">
    <name type="scientific">Batillaria attramentaria</name>
    <dbReference type="NCBI Taxonomy" id="370345"/>
    <lineage>
        <taxon>Eukaryota</taxon>
        <taxon>Metazoa</taxon>
        <taxon>Spiralia</taxon>
        <taxon>Lophotrochozoa</taxon>
        <taxon>Mollusca</taxon>
        <taxon>Gastropoda</taxon>
        <taxon>Caenogastropoda</taxon>
        <taxon>Sorbeoconcha</taxon>
        <taxon>Cerithioidea</taxon>
        <taxon>Batillariidae</taxon>
        <taxon>Batillaria</taxon>
    </lineage>
</organism>
<feature type="compositionally biased region" description="Basic and acidic residues" evidence="4">
    <location>
        <begin position="315"/>
        <end position="328"/>
    </location>
</feature>
<dbReference type="AlphaFoldDB" id="A0ABD0KC19"/>
<evidence type="ECO:0000256" key="2">
    <source>
        <dbReference type="ARBA" id="ARBA00023043"/>
    </source>
</evidence>
<feature type="compositionally biased region" description="Low complexity" evidence="4">
    <location>
        <begin position="296"/>
        <end position="311"/>
    </location>
</feature>
<evidence type="ECO:0000313" key="5">
    <source>
        <dbReference type="EMBL" id="KAK7484660.1"/>
    </source>
</evidence>
<reference evidence="5 6" key="1">
    <citation type="journal article" date="2023" name="Sci. Data">
        <title>Genome assembly of the Korean intertidal mud-creeper Batillaria attramentaria.</title>
        <authorList>
            <person name="Patra A.K."/>
            <person name="Ho P.T."/>
            <person name="Jun S."/>
            <person name="Lee S.J."/>
            <person name="Kim Y."/>
            <person name="Won Y.J."/>
        </authorList>
    </citation>
    <scope>NUCLEOTIDE SEQUENCE [LARGE SCALE GENOMIC DNA]</scope>
    <source>
        <strain evidence="5">Wonlab-2016</strain>
    </source>
</reference>
<keyword evidence="1" id="KW-0677">Repeat</keyword>
<feature type="region of interest" description="Disordered" evidence="4">
    <location>
        <begin position="433"/>
        <end position="458"/>
    </location>
</feature>
<feature type="region of interest" description="Disordered" evidence="4">
    <location>
        <begin position="230"/>
        <end position="344"/>
    </location>
</feature>
<dbReference type="SUPFAM" id="SSF48403">
    <property type="entry name" value="Ankyrin repeat"/>
    <property type="match status" value="1"/>
</dbReference>
<dbReference type="InterPro" id="IPR050889">
    <property type="entry name" value="Dendritic_Spine_Reg/Scaffold"/>
</dbReference>
<evidence type="ECO:0000313" key="6">
    <source>
        <dbReference type="Proteomes" id="UP001519460"/>
    </source>
</evidence>
<dbReference type="InterPro" id="IPR036770">
    <property type="entry name" value="Ankyrin_rpt-contain_sf"/>
</dbReference>
<gene>
    <name evidence="5" type="ORF">BaRGS_00024068</name>
</gene>
<dbReference type="Pfam" id="PF00023">
    <property type="entry name" value="Ank"/>
    <property type="match status" value="1"/>
</dbReference>
<feature type="compositionally biased region" description="Low complexity" evidence="4">
    <location>
        <begin position="274"/>
        <end position="286"/>
    </location>
</feature>
<comment type="caution">
    <text evidence="5">The sequence shown here is derived from an EMBL/GenBank/DDBJ whole genome shotgun (WGS) entry which is preliminary data.</text>
</comment>
<feature type="repeat" description="ANK" evidence="3">
    <location>
        <begin position="1"/>
        <end position="33"/>
    </location>
</feature>
<dbReference type="Pfam" id="PF12796">
    <property type="entry name" value="Ank_2"/>
    <property type="match status" value="1"/>
</dbReference>
<protein>
    <submittedName>
        <fullName evidence="5">Uncharacterized protein</fullName>
    </submittedName>
</protein>
<dbReference type="Gene3D" id="1.25.40.20">
    <property type="entry name" value="Ankyrin repeat-containing domain"/>
    <property type="match status" value="1"/>
</dbReference>
<dbReference type="PANTHER" id="PTHR24166:SF48">
    <property type="entry name" value="PROTEIN VAPYRIN"/>
    <property type="match status" value="1"/>
</dbReference>
<name>A0ABD0KC19_9CAEN</name>
<proteinExistence type="predicted"/>
<sequence length="458" mass="50143">MASQALLKAVTSGRPKQTRLLLQLGANVNCRDDAGQTPLLRALQLQDAKLRSCLLKILLKAGAEVGLADMYGRNALMWACRNGTYDDVTALLQEVGEDFDLNTRDNRGQTALWAAADAGKAGVVRMLVEMLSREHQSLEVSDYQGVTPAMRAAIRGHYDCLNILLGQDGVDATDPASPTSNKRRNITQLVEALGQNDQIESGPLDSPNLAQNPPVIRIISACGQKVMTLPRTPLQGKHDPDQLRISSSRGSGRLSRNRTWCSTPTLPPAGRILSPSPRLYHSSSSPAPSPVPPSPDGRSSSQSFRSGHSRGMLVSRDRSWTPDDHQDRWTTLSRQSVRSEDGRSSVVDMRHAGIFPSTPDCLSHEDRDNDVIEAGLLRRNSSVRASLPMLFEMSALQSSGSFRATAVPRKSPMSGSKTLRMIHQIRERAAEKARLEAERLERQKQKAAEEKAAKKGEH</sequence>
<evidence type="ECO:0000256" key="1">
    <source>
        <dbReference type="ARBA" id="ARBA00022737"/>
    </source>
</evidence>
<dbReference type="Proteomes" id="UP001519460">
    <property type="component" value="Unassembled WGS sequence"/>
</dbReference>
<keyword evidence="6" id="KW-1185">Reference proteome</keyword>